<proteinExistence type="predicted"/>
<protein>
    <recommendedName>
        <fullName evidence="1">PPIase cyclophilin-type domain-containing protein</fullName>
    </recommendedName>
</protein>
<dbReference type="Gene3D" id="2.40.100.10">
    <property type="entry name" value="Cyclophilin-like"/>
    <property type="match status" value="1"/>
</dbReference>
<evidence type="ECO:0000259" key="1">
    <source>
        <dbReference type="PROSITE" id="PS50072"/>
    </source>
</evidence>
<organism evidence="2 3">
    <name type="scientific">Fistulifera solaris</name>
    <name type="common">Oleaginous diatom</name>
    <dbReference type="NCBI Taxonomy" id="1519565"/>
    <lineage>
        <taxon>Eukaryota</taxon>
        <taxon>Sar</taxon>
        <taxon>Stramenopiles</taxon>
        <taxon>Ochrophyta</taxon>
        <taxon>Bacillariophyta</taxon>
        <taxon>Bacillariophyceae</taxon>
        <taxon>Bacillariophycidae</taxon>
        <taxon>Naviculales</taxon>
        <taxon>Naviculaceae</taxon>
        <taxon>Fistulifera</taxon>
    </lineage>
</organism>
<reference evidence="2 3" key="1">
    <citation type="journal article" date="2015" name="Plant Cell">
        <title>Oil accumulation by the oleaginous diatom Fistulifera solaris as revealed by the genome and transcriptome.</title>
        <authorList>
            <person name="Tanaka T."/>
            <person name="Maeda Y."/>
            <person name="Veluchamy A."/>
            <person name="Tanaka M."/>
            <person name="Abida H."/>
            <person name="Marechal E."/>
            <person name="Bowler C."/>
            <person name="Muto M."/>
            <person name="Sunaga Y."/>
            <person name="Tanaka M."/>
            <person name="Yoshino T."/>
            <person name="Taniguchi T."/>
            <person name="Fukuda Y."/>
            <person name="Nemoto M."/>
            <person name="Matsumoto M."/>
            <person name="Wong P.S."/>
            <person name="Aburatani S."/>
            <person name="Fujibuchi W."/>
        </authorList>
    </citation>
    <scope>NUCLEOTIDE SEQUENCE [LARGE SCALE GENOMIC DNA]</scope>
    <source>
        <strain evidence="2 3">JPCC DA0580</strain>
    </source>
</reference>
<accession>A0A1Z5JTJ5</accession>
<evidence type="ECO:0000313" key="2">
    <source>
        <dbReference type="EMBL" id="GAX17259.1"/>
    </source>
</evidence>
<dbReference type="Pfam" id="PF00160">
    <property type="entry name" value="Pro_isomerase"/>
    <property type="match status" value="1"/>
</dbReference>
<gene>
    <name evidence="2" type="ORF">FisN_10Lh117</name>
</gene>
<dbReference type="InterPro" id="IPR002130">
    <property type="entry name" value="Cyclophilin-type_PPIase_dom"/>
</dbReference>
<dbReference type="AlphaFoldDB" id="A0A1Z5JTJ5"/>
<dbReference type="InParanoid" id="A0A1Z5JTJ5"/>
<evidence type="ECO:0000313" key="3">
    <source>
        <dbReference type="Proteomes" id="UP000198406"/>
    </source>
</evidence>
<dbReference type="EMBL" id="BDSP01000114">
    <property type="protein sequence ID" value="GAX17259.1"/>
    <property type="molecule type" value="Genomic_DNA"/>
</dbReference>
<dbReference type="OrthoDB" id="193499at2759"/>
<sequence>MTSLKTPFIVLQRRGFSTGTRGARGHGWLTNFREGKGGRHLQGEYFDRSQSDALAWNRAVLELGSKRVHMKVVAEPKSSTEQTASLDNLTGAAFDLEIDVASAVFPETVENFVQLLQEKYRGTRLYRVERNVGFYGGDVVTNTGKAGHSAGDFPRLATTRDLSSALWHVPGTISMVVPTVGEIDSRFLLCSHYAPHLDGIHRAFGMLTDDSLSLVKEWHDTLWTTYGVPAGFDLILTKGGVVDESHSSSSQAA</sequence>
<dbReference type="InterPro" id="IPR029000">
    <property type="entry name" value="Cyclophilin-like_dom_sf"/>
</dbReference>
<dbReference type="Proteomes" id="UP000198406">
    <property type="component" value="Unassembled WGS sequence"/>
</dbReference>
<keyword evidence="3" id="KW-1185">Reference proteome</keyword>
<name>A0A1Z5JTJ5_FISSO</name>
<dbReference type="SUPFAM" id="SSF50891">
    <property type="entry name" value="Cyclophilin-like"/>
    <property type="match status" value="1"/>
</dbReference>
<dbReference type="GO" id="GO:0003755">
    <property type="term" value="F:peptidyl-prolyl cis-trans isomerase activity"/>
    <property type="evidence" value="ECO:0007669"/>
    <property type="project" value="InterPro"/>
</dbReference>
<comment type="caution">
    <text evidence="2">The sequence shown here is derived from an EMBL/GenBank/DDBJ whole genome shotgun (WGS) entry which is preliminary data.</text>
</comment>
<dbReference type="PROSITE" id="PS50072">
    <property type="entry name" value="CSA_PPIASE_2"/>
    <property type="match status" value="1"/>
</dbReference>
<feature type="domain" description="PPIase cyclophilin-type" evidence="1">
    <location>
        <begin position="95"/>
        <end position="240"/>
    </location>
</feature>